<dbReference type="EMBL" id="CAAE01014573">
    <property type="protein sequence ID" value="CAF99072.1"/>
    <property type="molecule type" value="Genomic_DNA"/>
</dbReference>
<feature type="region of interest" description="Disordered" evidence="1">
    <location>
        <begin position="1"/>
        <end position="35"/>
    </location>
</feature>
<comment type="caution">
    <text evidence="2">The sequence shown here is derived from an EMBL/GenBank/DDBJ whole genome shotgun (WGS) entry which is preliminary data.</text>
</comment>
<evidence type="ECO:0000313" key="2">
    <source>
        <dbReference type="EMBL" id="CAF99072.1"/>
    </source>
</evidence>
<evidence type="ECO:0000256" key="1">
    <source>
        <dbReference type="SAM" id="MobiDB-lite"/>
    </source>
</evidence>
<gene>
    <name evidence="2" type="ORF">GSTENG00017025001</name>
</gene>
<name>Q4SJW0_TETNG</name>
<proteinExistence type="predicted"/>
<accession>Q4SJW0</accession>
<organism evidence="2">
    <name type="scientific">Tetraodon nigroviridis</name>
    <name type="common">Spotted green pufferfish</name>
    <name type="synonym">Chelonodon nigroviridis</name>
    <dbReference type="NCBI Taxonomy" id="99883"/>
    <lineage>
        <taxon>Eukaryota</taxon>
        <taxon>Metazoa</taxon>
        <taxon>Chordata</taxon>
        <taxon>Craniata</taxon>
        <taxon>Vertebrata</taxon>
        <taxon>Euteleostomi</taxon>
        <taxon>Actinopterygii</taxon>
        <taxon>Neopterygii</taxon>
        <taxon>Teleostei</taxon>
        <taxon>Neoteleostei</taxon>
        <taxon>Acanthomorphata</taxon>
        <taxon>Eupercaria</taxon>
        <taxon>Tetraodontiformes</taxon>
        <taxon>Tetradontoidea</taxon>
        <taxon>Tetraodontidae</taxon>
        <taxon>Tetraodon</taxon>
    </lineage>
</organism>
<dbReference type="AlphaFoldDB" id="Q4SJW0"/>
<sequence length="243" mass="26284">MAEQNGSVRYQELVNEEEPVPPRPEGRALDAPPPPYSSVAGGDAAFFEYKEDGGRFPHPPSYSVATTLPSYDEAERSKEEAAVPLVGGRVAVVSTCMIDDINQMSIRRRLHLHDGLLRGVPLQLDRLLPVLLFDLVPPQSEWSHLRLRAVPHQMGSYRQGKRCGGGGPGAPHGGSAPLLVSLLLCSSPPTSPATSMASTGCGGAFWRWASCCLSEGSLTTPESGNWRIPPTPLFPRTRVLFIY</sequence>
<protein>
    <submittedName>
        <fullName evidence="2">(spotted green pufferfish) hypothetical protein</fullName>
    </submittedName>
</protein>
<dbReference type="OrthoDB" id="10003116at2759"/>
<reference evidence="2" key="2">
    <citation type="submission" date="2004-02" db="EMBL/GenBank/DDBJ databases">
        <authorList>
            <consortium name="Genoscope"/>
            <consortium name="Whitehead Institute Centre for Genome Research"/>
        </authorList>
    </citation>
    <scope>NUCLEOTIDE SEQUENCE</scope>
</reference>
<reference evidence="2" key="1">
    <citation type="journal article" date="2004" name="Nature">
        <title>Genome duplication in the teleost fish Tetraodon nigroviridis reveals the early vertebrate proto-karyotype.</title>
        <authorList>
            <person name="Jaillon O."/>
            <person name="Aury J.-M."/>
            <person name="Brunet F."/>
            <person name="Petit J.-L."/>
            <person name="Stange-Thomann N."/>
            <person name="Mauceli E."/>
            <person name="Bouneau L."/>
            <person name="Fischer C."/>
            <person name="Ozouf-Costaz C."/>
            <person name="Bernot A."/>
            <person name="Nicaud S."/>
            <person name="Jaffe D."/>
            <person name="Fisher S."/>
            <person name="Lutfalla G."/>
            <person name="Dossat C."/>
            <person name="Segurens B."/>
            <person name="Dasilva C."/>
            <person name="Salanoubat M."/>
            <person name="Levy M."/>
            <person name="Boudet N."/>
            <person name="Castellano S."/>
            <person name="Anthouard V."/>
            <person name="Jubin C."/>
            <person name="Castelli V."/>
            <person name="Katinka M."/>
            <person name="Vacherie B."/>
            <person name="Biemont C."/>
            <person name="Skalli Z."/>
            <person name="Cattolico L."/>
            <person name="Poulain J."/>
            <person name="De Berardinis V."/>
            <person name="Cruaud C."/>
            <person name="Duprat S."/>
            <person name="Brottier P."/>
            <person name="Coutanceau J.-P."/>
            <person name="Gouzy J."/>
            <person name="Parra G."/>
            <person name="Lardier G."/>
            <person name="Chapple C."/>
            <person name="McKernan K.J."/>
            <person name="McEwan P."/>
            <person name="Bosak S."/>
            <person name="Kellis M."/>
            <person name="Volff J.-N."/>
            <person name="Guigo R."/>
            <person name="Zody M.C."/>
            <person name="Mesirov J."/>
            <person name="Lindblad-Toh K."/>
            <person name="Birren B."/>
            <person name="Nusbaum C."/>
            <person name="Kahn D."/>
            <person name="Robinson-Rechavi M."/>
            <person name="Laudet V."/>
            <person name="Schachter V."/>
            <person name="Quetier F."/>
            <person name="Saurin W."/>
            <person name="Scarpelli C."/>
            <person name="Wincker P."/>
            <person name="Lander E.S."/>
            <person name="Weissenbach J."/>
            <person name="Roest Crollius H."/>
        </authorList>
    </citation>
    <scope>NUCLEOTIDE SEQUENCE [LARGE SCALE GENOMIC DNA]</scope>
</reference>
<dbReference type="KEGG" id="tng:GSTEN00017025G001"/>